<evidence type="ECO:0000313" key="3">
    <source>
        <dbReference type="Proteomes" id="UP000824214"/>
    </source>
</evidence>
<dbReference type="AlphaFoldDB" id="A0A9D2RZR5"/>
<reference evidence="2" key="1">
    <citation type="journal article" date="2021" name="PeerJ">
        <title>Extensive microbial diversity within the chicken gut microbiome revealed by metagenomics and culture.</title>
        <authorList>
            <person name="Gilroy R."/>
            <person name="Ravi A."/>
            <person name="Getino M."/>
            <person name="Pursley I."/>
            <person name="Horton D.L."/>
            <person name="Alikhan N.F."/>
            <person name="Baker D."/>
            <person name="Gharbi K."/>
            <person name="Hall N."/>
            <person name="Watson M."/>
            <person name="Adriaenssens E.M."/>
            <person name="Foster-Nyarko E."/>
            <person name="Jarju S."/>
            <person name="Secka A."/>
            <person name="Antonio M."/>
            <person name="Oren A."/>
            <person name="Chaudhuri R.R."/>
            <person name="La Ragione R."/>
            <person name="Hildebrand F."/>
            <person name="Pallen M.J."/>
        </authorList>
    </citation>
    <scope>NUCLEOTIDE SEQUENCE</scope>
    <source>
        <strain evidence="2">ChiBcolR8-3208</strain>
    </source>
</reference>
<protein>
    <submittedName>
        <fullName evidence="2">Uncharacterized protein</fullName>
    </submittedName>
</protein>
<feature type="transmembrane region" description="Helical" evidence="1">
    <location>
        <begin position="12"/>
        <end position="33"/>
    </location>
</feature>
<accession>A0A9D2RZR5</accession>
<organism evidence="2 3">
    <name type="scientific">Candidatus Acutalibacter ornithocaccae</name>
    <dbReference type="NCBI Taxonomy" id="2838416"/>
    <lineage>
        <taxon>Bacteria</taxon>
        <taxon>Bacillati</taxon>
        <taxon>Bacillota</taxon>
        <taxon>Clostridia</taxon>
        <taxon>Eubacteriales</taxon>
        <taxon>Acutalibacteraceae</taxon>
        <taxon>Acutalibacter</taxon>
    </lineage>
</organism>
<keyword evidence="1" id="KW-1133">Transmembrane helix</keyword>
<name>A0A9D2RZR5_9FIRM</name>
<keyword evidence="1" id="KW-0472">Membrane</keyword>
<proteinExistence type="predicted"/>
<comment type="caution">
    <text evidence="2">The sequence shown here is derived from an EMBL/GenBank/DDBJ whole genome shotgun (WGS) entry which is preliminary data.</text>
</comment>
<dbReference type="EMBL" id="DWXZ01000173">
    <property type="protein sequence ID" value="HJB38014.1"/>
    <property type="molecule type" value="Genomic_DNA"/>
</dbReference>
<keyword evidence="1" id="KW-0812">Transmembrane</keyword>
<feature type="transmembrane region" description="Helical" evidence="1">
    <location>
        <begin position="102"/>
        <end position="122"/>
    </location>
</feature>
<feature type="transmembrane region" description="Helical" evidence="1">
    <location>
        <begin position="53"/>
        <end position="69"/>
    </location>
</feature>
<evidence type="ECO:0000313" key="2">
    <source>
        <dbReference type="EMBL" id="HJB38014.1"/>
    </source>
</evidence>
<reference evidence="2" key="2">
    <citation type="submission" date="2021-04" db="EMBL/GenBank/DDBJ databases">
        <authorList>
            <person name="Gilroy R."/>
        </authorList>
    </citation>
    <scope>NUCLEOTIDE SEQUENCE</scope>
    <source>
        <strain evidence="2">ChiBcolR8-3208</strain>
    </source>
</reference>
<sequence length="151" mass="17906">MEEYKRRMKRQNVLLWVGIILLAALDVLLGIFWDNLGFLDTRLMTERARHMQSMLLFGFLVYFVVKLVGNKRRLKNLWQYEEEARWQKDERRILIGEKAAKLAADLALAGLVVATFVVSLYNMDAFNALYYTLLGFVLLRFGCWLYVRRKY</sequence>
<evidence type="ECO:0000256" key="1">
    <source>
        <dbReference type="SAM" id="Phobius"/>
    </source>
</evidence>
<gene>
    <name evidence="2" type="ORF">H9942_08110</name>
</gene>
<feature type="transmembrane region" description="Helical" evidence="1">
    <location>
        <begin position="128"/>
        <end position="147"/>
    </location>
</feature>
<dbReference type="Proteomes" id="UP000824214">
    <property type="component" value="Unassembled WGS sequence"/>
</dbReference>